<dbReference type="InterPro" id="IPR047057">
    <property type="entry name" value="MerR_fam"/>
</dbReference>
<evidence type="ECO:0000313" key="6">
    <source>
        <dbReference type="EMBL" id="EQD48770.1"/>
    </source>
</evidence>
<evidence type="ECO:0000256" key="4">
    <source>
        <dbReference type="ARBA" id="ARBA00023163"/>
    </source>
</evidence>
<reference evidence="6" key="1">
    <citation type="submission" date="2013-08" db="EMBL/GenBank/DDBJ databases">
        <authorList>
            <person name="Mendez C."/>
            <person name="Richter M."/>
            <person name="Ferrer M."/>
            <person name="Sanchez J."/>
        </authorList>
    </citation>
    <scope>NUCLEOTIDE SEQUENCE</scope>
</reference>
<comment type="caution">
    <text evidence="6">The sequence shown here is derived from an EMBL/GenBank/DDBJ whole genome shotgun (WGS) entry which is preliminary data.</text>
</comment>
<dbReference type="GO" id="GO:0003700">
    <property type="term" value="F:DNA-binding transcription factor activity"/>
    <property type="evidence" value="ECO:0007669"/>
    <property type="project" value="InterPro"/>
</dbReference>
<dbReference type="PANTHER" id="PTHR30204:SF69">
    <property type="entry name" value="MERR-FAMILY TRANSCRIPTIONAL REGULATOR"/>
    <property type="match status" value="1"/>
</dbReference>
<dbReference type="AlphaFoldDB" id="T1B329"/>
<keyword evidence="2" id="KW-0805">Transcription regulation</keyword>
<dbReference type="Gene3D" id="1.10.1660.10">
    <property type="match status" value="1"/>
</dbReference>
<proteinExistence type="predicted"/>
<keyword evidence="1" id="KW-0678">Repressor</keyword>
<sequence>MTIGKVAREAGVPVETVRYYERIGLLPEPPRRESGYRQYAADTVLRLRFIKNAKSMG</sequence>
<organism evidence="6">
    <name type="scientific">mine drainage metagenome</name>
    <dbReference type="NCBI Taxonomy" id="410659"/>
    <lineage>
        <taxon>unclassified sequences</taxon>
        <taxon>metagenomes</taxon>
        <taxon>ecological metagenomes</taxon>
    </lineage>
</organism>
<reference evidence="6" key="2">
    <citation type="journal article" date="2014" name="ISME J.">
        <title>Microbial stratification in low pH oxic and suboxic macroscopic growths along an acid mine drainage.</title>
        <authorList>
            <person name="Mendez-Garcia C."/>
            <person name="Mesa V."/>
            <person name="Sprenger R.R."/>
            <person name="Richter M."/>
            <person name="Diez M.S."/>
            <person name="Solano J."/>
            <person name="Bargiela R."/>
            <person name="Golyshina O.V."/>
            <person name="Manteca A."/>
            <person name="Ramos J.L."/>
            <person name="Gallego J.R."/>
            <person name="Llorente I."/>
            <person name="Martins Dos Santos V.A."/>
            <person name="Jensen O.N."/>
            <person name="Pelaez A.I."/>
            <person name="Sanchez J."/>
            <person name="Ferrer M."/>
        </authorList>
    </citation>
    <scope>NUCLEOTIDE SEQUENCE</scope>
</reference>
<dbReference type="PANTHER" id="PTHR30204">
    <property type="entry name" value="REDOX-CYCLING DRUG-SENSING TRANSCRIPTIONAL ACTIVATOR SOXR"/>
    <property type="match status" value="1"/>
</dbReference>
<dbReference type="InterPro" id="IPR009061">
    <property type="entry name" value="DNA-bd_dom_put_sf"/>
</dbReference>
<dbReference type="Pfam" id="PF00376">
    <property type="entry name" value="MerR"/>
    <property type="match status" value="1"/>
</dbReference>
<feature type="domain" description="HTH merR-type" evidence="5">
    <location>
        <begin position="1"/>
        <end position="57"/>
    </location>
</feature>
<evidence type="ECO:0000256" key="3">
    <source>
        <dbReference type="ARBA" id="ARBA00023125"/>
    </source>
</evidence>
<keyword evidence="4" id="KW-0804">Transcription</keyword>
<dbReference type="PRINTS" id="PR00040">
    <property type="entry name" value="HTHMERR"/>
</dbReference>
<dbReference type="EMBL" id="AUZX01010214">
    <property type="protein sequence ID" value="EQD48770.1"/>
    <property type="molecule type" value="Genomic_DNA"/>
</dbReference>
<evidence type="ECO:0000256" key="1">
    <source>
        <dbReference type="ARBA" id="ARBA00022491"/>
    </source>
</evidence>
<dbReference type="SUPFAM" id="SSF46955">
    <property type="entry name" value="Putative DNA-binding domain"/>
    <property type="match status" value="1"/>
</dbReference>
<dbReference type="PROSITE" id="PS50937">
    <property type="entry name" value="HTH_MERR_2"/>
    <property type="match status" value="1"/>
</dbReference>
<name>T1B329_9ZZZZ</name>
<accession>T1B329</accession>
<protein>
    <submittedName>
        <fullName evidence="6">Bacterial regulatory protein, MerR domain protein</fullName>
    </submittedName>
</protein>
<gene>
    <name evidence="6" type="ORF">B1A_13923</name>
</gene>
<dbReference type="InterPro" id="IPR000551">
    <property type="entry name" value="MerR-type_HTH_dom"/>
</dbReference>
<dbReference type="GO" id="GO:0003677">
    <property type="term" value="F:DNA binding"/>
    <property type="evidence" value="ECO:0007669"/>
    <property type="project" value="UniProtKB-KW"/>
</dbReference>
<evidence type="ECO:0000256" key="2">
    <source>
        <dbReference type="ARBA" id="ARBA00023015"/>
    </source>
</evidence>
<keyword evidence="3" id="KW-0238">DNA-binding</keyword>
<evidence type="ECO:0000259" key="5">
    <source>
        <dbReference type="PROSITE" id="PS50937"/>
    </source>
</evidence>
<dbReference type="SMART" id="SM00422">
    <property type="entry name" value="HTH_MERR"/>
    <property type="match status" value="1"/>
</dbReference>
<feature type="non-terminal residue" evidence="6">
    <location>
        <position position="57"/>
    </location>
</feature>